<dbReference type="GO" id="GO:0005634">
    <property type="term" value="C:nucleus"/>
    <property type="evidence" value="ECO:0007669"/>
    <property type="project" value="UniProtKB-SubCell"/>
</dbReference>
<protein>
    <recommendedName>
        <fullName evidence="8">SNF2 N-terminal domain-containing protein</fullName>
    </recommendedName>
</protein>
<evidence type="ECO:0000256" key="5">
    <source>
        <dbReference type="ARBA" id="ARBA00023242"/>
    </source>
</evidence>
<proteinExistence type="predicted"/>
<dbReference type="GO" id="GO:0080188">
    <property type="term" value="P:gene silencing by siRNA-directed DNA methylation"/>
    <property type="evidence" value="ECO:0007669"/>
    <property type="project" value="InterPro"/>
</dbReference>
<keyword evidence="2" id="KW-0547">Nucleotide-binding</keyword>
<keyword evidence="3" id="KW-0378">Hydrolase</keyword>
<organism evidence="6 7">
    <name type="scientific">Heracleum sosnowskyi</name>
    <dbReference type="NCBI Taxonomy" id="360622"/>
    <lineage>
        <taxon>Eukaryota</taxon>
        <taxon>Viridiplantae</taxon>
        <taxon>Streptophyta</taxon>
        <taxon>Embryophyta</taxon>
        <taxon>Tracheophyta</taxon>
        <taxon>Spermatophyta</taxon>
        <taxon>Magnoliopsida</taxon>
        <taxon>eudicotyledons</taxon>
        <taxon>Gunneridae</taxon>
        <taxon>Pentapetalae</taxon>
        <taxon>asterids</taxon>
        <taxon>campanulids</taxon>
        <taxon>Apiales</taxon>
        <taxon>Apiaceae</taxon>
        <taxon>Apioideae</taxon>
        <taxon>apioid superclade</taxon>
        <taxon>Tordylieae</taxon>
        <taxon>Tordyliinae</taxon>
        <taxon>Heracleum</taxon>
    </lineage>
</organism>
<dbReference type="GO" id="GO:0004386">
    <property type="term" value="F:helicase activity"/>
    <property type="evidence" value="ECO:0007669"/>
    <property type="project" value="UniProtKB-KW"/>
</dbReference>
<keyword evidence="3" id="KW-0347">Helicase</keyword>
<dbReference type="Proteomes" id="UP001237642">
    <property type="component" value="Unassembled WGS sequence"/>
</dbReference>
<dbReference type="InterPro" id="IPR044567">
    <property type="entry name" value="CLSY/DRD1"/>
</dbReference>
<reference evidence="6" key="2">
    <citation type="submission" date="2023-05" db="EMBL/GenBank/DDBJ databases">
        <authorList>
            <person name="Schelkunov M.I."/>
        </authorList>
    </citation>
    <scope>NUCLEOTIDE SEQUENCE</scope>
    <source>
        <strain evidence="6">Hsosn_3</strain>
        <tissue evidence="6">Leaf</tissue>
    </source>
</reference>
<evidence type="ECO:0000256" key="2">
    <source>
        <dbReference type="ARBA" id="ARBA00022741"/>
    </source>
</evidence>
<keyword evidence="4" id="KW-0067">ATP-binding</keyword>
<name>A0AAD8MWV9_9APIA</name>
<accession>A0AAD8MWV9</accession>
<reference evidence="6" key="1">
    <citation type="submission" date="2023-02" db="EMBL/GenBank/DDBJ databases">
        <title>Genome of toxic invasive species Heracleum sosnowskyi carries increased number of genes despite the absence of recent whole-genome duplications.</title>
        <authorList>
            <person name="Schelkunov M."/>
            <person name="Shtratnikova V."/>
            <person name="Makarenko M."/>
            <person name="Klepikova A."/>
            <person name="Omelchenko D."/>
            <person name="Novikova G."/>
            <person name="Obukhova E."/>
            <person name="Bogdanov V."/>
            <person name="Penin A."/>
            <person name="Logacheva M."/>
        </authorList>
    </citation>
    <scope>NUCLEOTIDE SEQUENCE</scope>
    <source>
        <strain evidence="6">Hsosn_3</strain>
        <tissue evidence="6">Leaf</tissue>
    </source>
</reference>
<sequence>MYKYENQSVRYEEANDILPGEMRSSGQDFVSTEFFAHPRHKKLMKRQQVEGFNFLGRNLVNDNPDRSQQLEVLKQWATTRSILFLGYTQFSLIVCNSTTNETSSACEKILVKKTSILIMDEGHTPRNENIDQLVALERVETPRKVFNILNLVRPRFL</sequence>
<comment type="caution">
    <text evidence="6">The sequence shown here is derived from an EMBL/GenBank/DDBJ whole genome shotgun (WGS) entry which is preliminary data.</text>
</comment>
<evidence type="ECO:0000256" key="4">
    <source>
        <dbReference type="ARBA" id="ARBA00022840"/>
    </source>
</evidence>
<dbReference type="PANTHER" id="PTHR45821">
    <property type="entry name" value="SNF2 DOMAIN-CONTAINING PROTEIN CLASSY 2-RELATED"/>
    <property type="match status" value="1"/>
</dbReference>
<comment type="subcellular location">
    <subcellularLocation>
        <location evidence="1">Nucleus</location>
    </subcellularLocation>
</comment>
<evidence type="ECO:0000313" key="7">
    <source>
        <dbReference type="Proteomes" id="UP001237642"/>
    </source>
</evidence>
<gene>
    <name evidence="6" type="ORF">POM88_016394</name>
</gene>
<keyword evidence="7" id="KW-1185">Reference proteome</keyword>
<evidence type="ECO:0000256" key="1">
    <source>
        <dbReference type="ARBA" id="ARBA00004123"/>
    </source>
</evidence>
<keyword evidence="5" id="KW-0539">Nucleus</keyword>
<evidence type="ECO:0008006" key="8">
    <source>
        <dbReference type="Google" id="ProtNLM"/>
    </source>
</evidence>
<evidence type="ECO:0000313" key="6">
    <source>
        <dbReference type="EMBL" id="KAK1388216.1"/>
    </source>
</evidence>
<dbReference type="GO" id="GO:0005524">
    <property type="term" value="F:ATP binding"/>
    <property type="evidence" value="ECO:0007669"/>
    <property type="project" value="UniProtKB-KW"/>
</dbReference>
<dbReference type="EMBL" id="JAUIZM010000004">
    <property type="protein sequence ID" value="KAK1388216.1"/>
    <property type="molecule type" value="Genomic_DNA"/>
</dbReference>
<evidence type="ECO:0000256" key="3">
    <source>
        <dbReference type="ARBA" id="ARBA00022806"/>
    </source>
</evidence>
<dbReference type="AlphaFoldDB" id="A0AAD8MWV9"/>
<dbReference type="PANTHER" id="PTHR45821:SF1">
    <property type="entry name" value="ATP-DEPENDENT HELICASE FAMILY PROTEIN-RELATED"/>
    <property type="match status" value="1"/>
</dbReference>